<evidence type="ECO:0000313" key="9">
    <source>
        <dbReference type="EMBL" id="PNY82343.1"/>
    </source>
</evidence>
<dbReference type="Proteomes" id="UP000236379">
    <property type="component" value="Unassembled WGS sequence"/>
</dbReference>
<dbReference type="NCBIfam" id="TIGR03544">
    <property type="entry name" value="DivI1A_domain"/>
    <property type="match status" value="1"/>
</dbReference>
<protein>
    <submittedName>
        <fullName evidence="9">Cell division protein DivIVA</fullName>
    </submittedName>
</protein>
<comment type="similarity">
    <text evidence="2">Belongs to the DivIVA family.</text>
</comment>
<dbReference type="InterPro" id="IPR007793">
    <property type="entry name" value="DivIVA_fam"/>
</dbReference>
<keyword evidence="4 9" id="KW-0132">Cell division</keyword>
<organism evidence="9 10">
    <name type="scientific">Deinococcus koreensis</name>
    <dbReference type="NCBI Taxonomy" id="2054903"/>
    <lineage>
        <taxon>Bacteria</taxon>
        <taxon>Thermotogati</taxon>
        <taxon>Deinococcota</taxon>
        <taxon>Deinococci</taxon>
        <taxon>Deinococcales</taxon>
        <taxon>Deinococcaceae</taxon>
        <taxon>Deinococcus</taxon>
    </lineage>
</organism>
<evidence type="ECO:0000313" key="10">
    <source>
        <dbReference type="Proteomes" id="UP000236379"/>
    </source>
</evidence>
<feature type="compositionally biased region" description="Low complexity" evidence="8">
    <location>
        <begin position="230"/>
        <end position="242"/>
    </location>
</feature>
<feature type="region of interest" description="Disordered" evidence="8">
    <location>
        <begin position="222"/>
        <end position="267"/>
    </location>
</feature>
<accession>A0A2K3V0N6</accession>
<feature type="coiled-coil region" evidence="7">
    <location>
        <begin position="46"/>
        <end position="73"/>
    </location>
</feature>
<dbReference type="GO" id="GO:0051301">
    <property type="term" value="P:cell division"/>
    <property type="evidence" value="ECO:0007669"/>
    <property type="project" value="UniProtKB-KW"/>
</dbReference>
<dbReference type="PANTHER" id="PTHR35794:SF2">
    <property type="entry name" value="CELL DIVISION PROTEIN DIVIVA"/>
    <property type="match status" value="1"/>
</dbReference>
<dbReference type="AlphaFoldDB" id="A0A2K3V0N6"/>
<dbReference type="InterPro" id="IPR019933">
    <property type="entry name" value="DivIVA_domain"/>
</dbReference>
<keyword evidence="10" id="KW-1185">Reference proteome</keyword>
<dbReference type="EMBL" id="PPPD01000001">
    <property type="protein sequence ID" value="PNY82343.1"/>
    <property type="molecule type" value="Genomic_DNA"/>
</dbReference>
<evidence type="ECO:0000256" key="7">
    <source>
        <dbReference type="SAM" id="Coils"/>
    </source>
</evidence>
<reference evidence="9 10" key="1">
    <citation type="submission" date="2018-01" db="EMBL/GenBank/DDBJ databases">
        <title>Deinococcus koreensis sp. nov., a radiation-resistant bacterium isolated from river water.</title>
        <authorList>
            <person name="Choi A."/>
        </authorList>
    </citation>
    <scope>NUCLEOTIDE SEQUENCE [LARGE SCALE GENOMIC DNA]</scope>
    <source>
        <strain evidence="9 10">SJW1-2</strain>
    </source>
</reference>
<dbReference type="Pfam" id="PF05103">
    <property type="entry name" value="DivIVA"/>
    <property type="match status" value="1"/>
</dbReference>
<keyword evidence="5 7" id="KW-0175">Coiled coil</keyword>
<dbReference type="RefSeq" id="WP_103312777.1">
    <property type="nucleotide sequence ID" value="NZ_PPPD01000001.1"/>
</dbReference>
<comment type="subcellular location">
    <subcellularLocation>
        <location evidence="1">Cytoplasm</location>
    </subcellularLocation>
</comment>
<sequence>MKFTPLDIRHQEFPQRLGSYQRASVRAYLSDLAEEVEVLLQRQQEQQEYLLALEKQLDERKQHEDEIRRAVIAAERIGHEVRENAVRESQLLISQATTEHEGVMRDAESRRSELEARHQARMSALEASFRTRFAELERQLHDLTLERDRVQAQRLMELEREFNERHVELSGRLAASRLEYAQFLSTYRALMTSFSEMSARHSLPDDLALAAPRLPQHELLPPLQMGSIEAAGAPTPSGSSATVTPPEAPHHAPHDAEAQAQITSTSS</sequence>
<name>A0A2K3V0N6_9DEIO</name>
<proteinExistence type="inferred from homology"/>
<evidence type="ECO:0000256" key="5">
    <source>
        <dbReference type="ARBA" id="ARBA00023054"/>
    </source>
</evidence>
<keyword evidence="3" id="KW-0963">Cytoplasm</keyword>
<dbReference type="Gene3D" id="6.10.250.660">
    <property type="match status" value="1"/>
</dbReference>
<evidence type="ECO:0000256" key="6">
    <source>
        <dbReference type="ARBA" id="ARBA00023306"/>
    </source>
</evidence>
<comment type="caution">
    <text evidence="9">The sequence shown here is derived from an EMBL/GenBank/DDBJ whole genome shotgun (WGS) entry which is preliminary data.</text>
</comment>
<evidence type="ECO:0000256" key="4">
    <source>
        <dbReference type="ARBA" id="ARBA00022618"/>
    </source>
</evidence>
<evidence type="ECO:0000256" key="1">
    <source>
        <dbReference type="ARBA" id="ARBA00004496"/>
    </source>
</evidence>
<evidence type="ECO:0000256" key="8">
    <source>
        <dbReference type="SAM" id="MobiDB-lite"/>
    </source>
</evidence>
<dbReference type="OrthoDB" id="9815492at2"/>
<evidence type="ECO:0000256" key="2">
    <source>
        <dbReference type="ARBA" id="ARBA00009008"/>
    </source>
</evidence>
<dbReference type="PANTHER" id="PTHR35794">
    <property type="entry name" value="CELL DIVISION PROTEIN DIVIVA"/>
    <property type="match status" value="1"/>
</dbReference>
<keyword evidence="6" id="KW-0131">Cell cycle</keyword>
<dbReference type="GO" id="GO:0005737">
    <property type="term" value="C:cytoplasm"/>
    <property type="evidence" value="ECO:0007669"/>
    <property type="project" value="UniProtKB-SubCell"/>
</dbReference>
<evidence type="ECO:0000256" key="3">
    <source>
        <dbReference type="ARBA" id="ARBA00022490"/>
    </source>
</evidence>
<gene>
    <name evidence="9" type="ORF">CVO96_14115</name>
</gene>
<feature type="compositionally biased region" description="Basic and acidic residues" evidence="8">
    <location>
        <begin position="248"/>
        <end position="257"/>
    </location>
</feature>